<evidence type="ECO:0008006" key="4">
    <source>
        <dbReference type="Google" id="ProtNLM"/>
    </source>
</evidence>
<dbReference type="InterPro" id="IPR035093">
    <property type="entry name" value="RelE/ParE_toxin_dom_sf"/>
</dbReference>
<reference evidence="2 3" key="1">
    <citation type="submission" date="2018-02" db="EMBL/GenBank/DDBJ databases">
        <title>Complete genome sequence of Agrobacterium tumefaciens 1D1609.</title>
        <authorList>
            <person name="Cho S.-T."/>
            <person name="Haryono M."/>
            <person name="Chang H.-H."/>
            <person name="Santos M.N."/>
            <person name="Lai E.-M."/>
            <person name="Kuo C.-H."/>
        </authorList>
    </citation>
    <scope>NUCLEOTIDE SEQUENCE [LARGE SCALE GENOMIC DNA]</scope>
    <source>
        <strain evidence="2 3">1D1609</strain>
    </source>
</reference>
<evidence type="ECO:0000313" key="2">
    <source>
        <dbReference type="EMBL" id="AVH42279.1"/>
    </source>
</evidence>
<dbReference type="AlphaFoldDB" id="A0A2L2LD83"/>
<name>A0A2L2LD83_AGRTU</name>
<accession>A0A2L2LD83</accession>
<dbReference type="Proteomes" id="UP000237717">
    <property type="component" value="Chromosome I"/>
</dbReference>
<dbReference type="InterPro" id="IPR007712">
    <property type="entry name" value="RelE/ParE_toxin"/>
</dbReference>
<evidence type="ECO:0000256" key="1">
    <source>
        <dbReference type="ARBA" id="ARBA00022649"/>
    </source>
</evidence>
<dbReference type="Pfam" id="PF05016">
    <property type="entry name" value="ParE_toxin"/>
    <property type="match status" value="1"/>
</dbReference>
<organism evidence="2 3">
    <name type="scientific">Agrobacterium tumefaciens</name>
    <dbReference type="NCBI Taxonomy" id="358"/>
    <lineage>
        <taxon>Bacteria</taxon>
        <taxon>Pseudomonadati</taxon>
        <taxon>Pseudomonadota</taxon>
        <taxon>Alphaproteobacteria</taxon>
        <taxon>Hyphomicrobiales</taxon>
        <taxon>Rhizobiaceae</taxon>
        <taxon>Rhizobium/Agrobacterium group</taxon>
        <taxon>Agrobacterium</taxon>
        <taxon>Agrobacterium tumefaciens complex</taxon>
    </lineage>
</organism>
<dbReference type="EMBL" id="CP026924">
    <property type="protein sequence ID" value="AVH42279.1"/>
    <property type="molecule type" value="Genomic_DNA"/>
</dbReference>
<dbReference type="RefSeq" id="WP_104679537.1">
    <property type="nucleotide sequence ID" value="NZ_CP026924.1"/>
</dbReference>
<keyword evidence="1" id="KW-1277">Toxin-antitoxin system</keyword>
<proteinExistence type="predicted"/>
<protein>
    <recommendedName>
        <fullName evidence="4">Type II toxin-antitoxin system RelE/ParE family toxin</fullName>
    </recommendedName>
</protein>
<sequence>MKYYVVRMSPEAQADLVHIHQNIAGKSGSSAVADRYIDRIGIFLSTLNVFPERGTVRNELRVGLRIIGFERSASVAFVVEQDDVVVLRLLAKGQEFDEEALRPENADIERSEGSHCD</sequence>
<evidence type="ECO:0000313" key="3">
    <source>
        <dbReference type="Proteomes" id="UP000237717"/>
    </source>
</evidence>
<dbReference type="Gene3D" id="3.30.2310.20">
    <property type="entry name" value="RelE-like"/>
    <property type="match status" value="1"/>
</dbReference>
<gene>
    <name evidence="2" type="ORF">At1D1609_22250</name>
</gene>